<dbReference type="PANTHER" id="PTHR11675:SF33">
    <property type="entry name" value="POLYPEPTIDE N-ACETYLGALACTOSAMINYLTRANSFERASE 3"/>
    <property type="match status" value="1"/>
</dbReference>
<evidence type="ECO:0000256" key="13">
    <source>
        <dbReference type="ARBA" id="ARBA00023034"/>
    </source>
</evidence>
<reference evidence="23" key="3">
    <citation type="submission" date="2025-09" db="UniProtKB">
        <authorList>
            <consortium name="Ensembl"/>
        </authorList>
    </citation>
    <scope>IDENTIFICATION</scope>
</reference>
<feature type="transmembrane region" description="Helical" evidence="20">
    <location>
        <begin position="29"/>
        <end position="47"/>
    </location>
</feature>
<dbReference type="KEGG" id="gat:120833846"/>
<evidence type="ECO:0000256" key="18">
    <source>
        <dbReference type="ARBA" id="ARBA00050905"/>
    </source>
</evidence>
<organism evidence="23 24">
    <name type="scientific">Gasterosteus aculeatus aculeatus</name>
    <name type="common">three-spined stickleback</name>
    <dbReference type="NCBI Taxonomy" id="481459"/>
    <lineage>
        <taxon>Eukaryota</taxon>
        <taxon>Metazoa</taxon>
        <taxon>Chordata</taxon>
        <taxon>Craniata</taxon>
        <taxon>Vertebrata</taxon>
        <taxon>Euteleostomi</taxon>
        <taxon>Actinopterygii</taxon>
        <taxon>Neopterygii</taxon>
        <taxon>Teleostei</taxon>
        <taxon>Neoteleostei</taxon>
        <taxon>Acanthomorphata</taxon>
        <taxon>Eupercaria</taxon>
        <taxon>Perciformes</taxon>
        <taxon>Cottioidei</taxon>
        <taxon>Gasterosteales</taxon>
        <taxon>Gasterosteidae</taxon>
        <taxon>Gasterosteus</taxon>
    </lineage>
</organism>
<dbReference type="Pfam" id="PF00535">
    <property type="entry name" value="Glycos_transf_2"/>
    <property type="match status" value="1"/>
</dbReference>
<dbReference type="RefSeq" id="XP_040057328.1">
    <property type="nucleotide sequence ID" value="XM_040201394.1"/>
</dbReference>
<dbReference type="SUPFAM" id="SSF53448">
    <property type="entry name" value="Nucleotide-diphospho-sugar transferases"/>
    <property type="match status" value="1"/>
</dbReference>
<dbReference type="GO" id="GO:0030246">
    <property type="term" value="F:carbohydrate binding"/>
    <property type="evidence" value="ECO:0007669"/>
    <property type="project" value="UniProtKB-KW"/>
</dbReference>
<keyword evidence="15 20" id="KW-1015">Disulfide bond</keyword>
<dbReference type="InterPro" id="IPR035992">
    <property type="entry name" value="Ricin_B-like_lectins"/>
</dbReference>
<evidence type="ECO:0000256" key="17">
    <source>
        <dbReference type="ARBA" id="ARBA00023211"/>
    </source>
</evidence>
<dbReference type="EC" id="2.4.1.-" evidence="20"/>
<dbReference type="OrthoDB" id="416652at2759"/>
<dbReference type="CTD" id="2591"/>
<name>G3NPA0_GASAC</name>
<evidence type="ECO:0000256" key="16">
    <source>
        <dbReference type="ARBA" id="ARBA00023180"/>
    </source>
</evidence>
<keyword evidence="12 20" id="KW-1133">Transmembrane helix</keyword>
<sequence>MLNVSKQPALRPRTMIHLRRVLRRRLHPVKLAVVALVFVTFVFLIQWEVGSQSQQEDPWLKEMAVKRDAVLGMVMGAVNNFRDVMPKMQIGAPVRQPDGGDGVSCLPGRYTAAELRPALERPPQSPSAPGAAGKPFHTDSLNPEEQKEKDRGEEKHCFNLYASDRISLSRDLGPDTRPPECIEQTFKRCPSLPTTSVIIVFHNEGWSTLLRTVYSVLHTSPAILLKEIILVDDASVDDALKDRLDEYLKQLNIVRVVRQRERTGLITARLLGASVATGETLTFLDAHCECFNGWLEPLLARIAEDYTAVVSPDITTIDLNTFEFTKPSPYGQNHNRGNFDWALSFGWESLPDHEKQRRKDETFPIKTPTFAGGLFSISKEYFYHIGSYDEEMEIWGGENIEMSFRVWQCGGQLEIIPCSIVGHVFRTKSPHTFPKGTQVIARNQVRLAEVWMDDFKEIFYRRNHQAAQMAKDRAFGEISKRLDLRARLQCKSFSWYLKNVYPEVFMPDLNPLRFGSVKNVGKDACLDVGENIEGGKPLIIYPCHGLGGNQYFEFSTHHDIRHNMQKELCLHGAEGTVKMEECQYKGGSTSVGAEQKWELKENQLFYLPEWNMCLTASHEHPSLALCNPSDRHQLWSFV</sequence>
<feature type="region of interest" description="Disordered" evidence="21">
    <location>
        <begin position="119"/>
        <end position="154"/>
    </location>
</feature>
<dbReference type="Proteomes" id="UP000007635">
    <property type="component" value="Chromosome XVI"/>
</dbReference>
<accession>G3NPA0</accession>
<keyword evidence="14 20" id="KW-0472">Membrane</keyword>
<dbReference type="InterPro" id="IPR029044">
    <property type="entry name" value="Nucleotide-diphossugar_trans"/>
</dbReference>
<comment type="cofactor">
    <cofactor evidence="1 20">
        <name>Mn(2+)</name>
        <dbReference type="ChEBI" id="CHEBI:29035"/>
    </cofactor>
</comment>
<evidence type="ECO:0000256" key="19">
    <source>
        <dbReference type="ARBA" id="ARBA00052209"/>
    </source>
</evidence>
<dbReference type="GeneTree" id="ENSGT00940000156609"/>
<dbReference type="STRING" id="69293.ENSGACP00000007164"/>
<dbReference type="InterPro" id="IPR001173">
    <property type="entry name" value="Glyco_trans_2-like"/>
</dbReference>
<keyword evidence="24" id="KW-1185">Reference proteome</keyword>
<dbReference type="InterPro" id="IPR000772">
    <property type="entry name" value="Ricin_B_lectin"/>
</dbReference>
<keyword evidence="9" id="KW-0479">Metal-binding</keyword>
<keyword evidence="8 20" id="KW-0812">Transmembrane</keyword>
<keyword evidence="11" id="KW-0735">Signal-anchor</keyword>
<dbReference type="eggNOG" id="KOG3736">
    <property type="taxonomic scope" value="Eukaryota"/>
</dbReference>
<evidence type="ECO:0000256" key="11">
    <source>
        <dbReference type="ARBA" id="ARBA00022968"/>
    </source>
</evidence>
<dbReference type="GO" id="GO:0046872">
    <property type="term" value="F:metal ion binding"/>
    <property type="evidence" value="ECO:0007669"/>
    <property type="project" value="UniProtKB-KW"/>
</dbReference>
<comment type="subcellular location">
    <subcellularLocation>
        <location evidence="2 20">Golgi apparatus membrane</location>
        <topology evidence="2 20">Single-pass type II membrane protein</topology>
    </subcellularLocation>
</comment>
<comment type="similarity">
    <text evidence="4 20">Belongs to the glycosyltransferase 2 family. GalNAc-T subfamily.</text>
</comment>
<keyword evidence="7 20" id="KW-0808">Transferase</keyword>
<evidence type="ECO:0000256" key="14">
    <source>
        <dbReference type="ARBA" id="ARBA00023136"/>
    </source>
</evidence>
<dbReference type="GO" id="GO:0006493">
    <property type="term" value="P:protein O-linked glycosylation"/>
    <property type="evidence" value="ECO:0007669"/>
    <property type="project" value="TreeGrafter"/>
</dbReference>
<evidence type="ECO:0000256" key="10">
    <source>
        <dbReference type="ARBA" id="ARBA00022734"/>
    </source>
</evidence>
<dbReference type="OMA" id="IGCKLGF"/>
<evidence type="ECO:0000256" key="6">
    <source>
        <dbReference type="ARBA" id="ARBA00022676"/>
    </source>
</evidence>
<keyword evidence="16" id="KW-0325">Glycoprotein</keyword>
<comment type="catalytic activity">
    <reaction evidence="18">
        <text>L-threonyl-[protein] + UDP-N-acetyl-alpha-D-galactosamine = a 3-O-[N-acetyl-alpha-D-galactosaminyl]-L-threonyl-[protein] + UDP + H(+)</text>
        <dbReference type="Rhea" id="RHEA:52424"/>
        <dbReference type="Rhea" id="RHEA-COMP:11060"/>
        <dbReference type="Rhea" id="RHEA-COMP:11689"/>
        <dbReference type="ChEBI" id="CHEBI:15378"/>
        <dbReference type="ChEBI" id="CHEBI:30013"/>
        <dbReference type="ChEBI" id="CHEBI:58223"/>
        <dbReference type="ChEBI" id="CHEBI:67138"/>
        <dbReference type="ChEBI" id="CHEBI:87075"/>
        <dbReference type="EC" id="2.4.1.41"/>
    </reaction>
</comment>
<dbReference type="PROSITE" id="PS50231">
    <property type="entry name" value="RICIN_B_LECTIN"/>
    <property type="match status" value="1"/>
</dbReference>
<dbReference type="FunFam" id="3.90.550.10:FF:000039">
    <property type="entry name" value="Polypeptide N-acetylgalactosaminyltransferase"/>
    <property type="match status" value="1"/>
</dbReference>
<dbReference type="Pfam" id="PF00652">
    <property type="entry name" value="Ricin_B_lectin"/>
    <property type="match status" value="1"/>
</dbReference>
<dbReference type="GO" id="GO:0000139">
    <property type="term" value="C:Golgi membrane"/>
    <property type="evidence" value="ECO:0007669"/>
    <property type="project" value="UniProtKB-SubCell"/>
</dbReference>
<evidence type="ECO:0000256" key="2">
    <source>
        <dbReference type="ARBA" id="ARBA00004323"/>
    </source>
</evidence>
<dbReference type="Gene3D" id="3.90.550.10">
    <property type="entry name" value="Spore Coat Polysaccharide Biosynthesis Protein SpsA, Chain A"/>
    <property type="match status" value="1"/>
</dbReference>
<dbReference type="SMART" id="SM00458">
    <property type="entry name" value="RICIN"/>
    <property type="match status" value="1"/>
</dbReference>
<comment type="catalytic activity">
    <reaction evidence="19">
        <text>L-seryl-[protein] + UDP-N-acetyl-alpha-D-galactosamine = a 3-O-[N-acetyl-alpha-D-galactosaminyl]-L-seryl-[protein] + UDP + H(+)</text>
        <dbReference type="Rhea" id="RHEA:23956"/>
        <dbReference type="Rhea" id="RHEA-COMP:9863"/>
        <dbReference type="Rhea" id="RHEA-COMP:12788"/>
        <dbReference type="ChEBI" id="CHEBI:15378"/>
        <dbReference type="ChEBI" id="CHEBI:29999"/>
        <dbReference type="ChEBI" id="CHEBI:53604"/>
        <dbReference type="ChEBI" id="CHEBI:58223"/>
        <dbReference type="ChEBI" id="CHEBI:67138"/>
        <dbReference type="EC" id="2.4.1.41"/>
    </reaction>
</comment>
<dbReference type="InterPro" id="IPR045885">
    <property type="entry name" value="GalNAc-T"/>
</dbReference>
<dbReference type="SUPFAM" id="SSF50370">
    <property type="entry name" value="Ricin B-like lectins"/>
    <property type="match status" value="1"/>
</dbReference>
<evidence type="ECO:0000256" key="1">
    <source>
        <dbReference type="ARBA" id="ARBA00001936"/>
    </source>
</evidence>
<evidence type="ECO:0000313" key="24">
    <source>
        <dbReference type="Proteomes" id="UP000007635"/>
    </source>
</evidence>
<evidence type="ECO:0000313" key="23">
    <source>
        <dbReference type="Ensembl" id="ENSGACP00000007164.2"/>
    </source>
</evidence>
<dbReference type="AlphaFoldDB" id="G3NPA0"/>
<reference evidence="23" key="2">
    <citation type="submission" date="2025-08" db="UniProtKB">
        <authorList>
            <consortium name="Ensembl"/>
        </authorList>
    </citation>
    <scope>IDENTIFICATION</scope>
</reference>
<dbReference type="Bgee" id="ENSGACG00000005385">
    <property type="expression patterns" value="Expressed in zone of skin and 2 other cell types or tissues"/>
</dbReference>
<evidence type="ECO:0000256" key="4">
    <source>
        <dbReference type="ARBA" id="ARBA00005680"/>
    </source>
</evidence>
<dbReference type="GO" id="GO:0004653">
    <property type="term" value="F:polypeptide N-acetylgalactosaminyltransferase activity"/>
    <property type="evidence" value="ECO:0007669"/>
    <property type="project" value="UniProtKB-EC"/>
</dbReference>
<reference evidence="23 24" key="1">
    <citation type="journal article" date="2021" name="G3 (Bethesda)">
        <title>Improved contiguity of the threespine stickleback genome using long-read sequencing.</title>
        <authorList>
            <person name="Nath S."/>
            <person name="Shaw D.E."/>
            <person name="White M.A."/>
        </authorList>
    </citation>
    <scope>NUCLEOTIDE SEQUENCE [LARGE SCALE GENOMIC DNA]</scope>
    <source>
        <strain evidence="23 24">Lake Benthic</strain>
    </source>
</reference>
<evidence type="ECO:0000256" key="5">
    <source>
        <dbReference type="ARBA" id="ARBA00012644"/>
    </source>
</evidence>
<evidence type="ECO:0000256" key="15">
    <source>
        <dbReference type="ARBA" id="ARBA00023157"/>
    </source>
</evidence>
<keyword evidence="17 20" id="KW-0464">Manganese</keyword>
<feature type="compositionally biased region" description="Basic and acidic residues" evidence="21">
    <location>
        <begin position="144"/>
        <end position="154"/>
    </location>
</feature>
<evidence type="ECO:0000256" key="20">
    <source>
        <dbReference type="RuleBase" id="RU361242"/>
    </source>
</evidence>
<dbReference type="FunFam" id="2.80.10.50:FF:000024">
    <property type="entry name" value="Polypeptide N-acetylgalactosaminyltransferase"/>
    <property type="match status" value="1"/>
</dbReference>
<keyword evidence="6 20" id="KW-0328">Glycosyltransferase</keyword>
<proteinExistence type="inferred from homology"/>
<comment type="pathway">
    <text evidence="3 20">Protein modification; protein glycosylation.</text>
</comment>
<evidence type="ECO:0000259" key="22">
    <source>
        <dbReference type="SMART" id="SM00458"/>
    </source>
</evidence>
<protein>
    <recommendedName>
        <fullName evidence="5 20">Polypeptide N-acetylgalactosaminyltransferase</fullName>
        <ecNumber evidence="20">2.4.1.-</ecNumber>
    </recommendedName>
    <alternativeName>
        <fullName evidence="20">Protein-UDP acetylgalactosaminyltransferase</fullName>
    </alternativeName>
</protein>
<dbReference type="GeneID" id="120833846"/>
<dbReference type="InParanoid" id="G3NPA0"/>
<evidence type="ECO:0000256" key="3">
    <source>
        <dbReference type="ARBA" id="ARBA00004922"/>
    </source>
</evidence>
<dbReference type="RefSeq" id="XP_040057327.1">
    <property type="nucleotide sequence ID" value="XM_040201393.1"/>
</dbReference>
<dbReference type="Gene3D" id="2.80.10.50">
    <property type="match status" value="1"/>
</dbReference>
<dbReference type="CDD" id="cd02510">
    <property type="entry name" value="pp-GalNAc-T"/>
    <property type="match status" value="1"/>
</dbReference>
<keyword evidence="10 20" id="KW-0430">Lectin</keyword>
<keyword evidence="13 20" id="KW-0333">Golgi apparatus</keyword>
<dbReference type="Ensembl" id="ENSGACT00000007182.2">
    <property type="protein sequence ID" value="ENSGACP00000007164.2"/>
    <property type="gene ID" value="ENSGACG00000005385.2"/>
</dbReference>
<evidence type="ECO:0000256" key="7">
    <source>
        <dbReference type="ARBA" id="ARBA00022679"/>
    </source>
</evidence>
<evidence type="ECO:0000256" key="9">
    <source>
        <dbReference type="ARBA" id="ARBA00022723"/>
    </source>
</evidence>
<evidence type="ECO:0000256" key="21">
    <source>
        <dbReference type="SAM" id="MobiDB-lite"/>
    </source>
</evidence>
<dbReference type="PANTHER" id="PTHR11675">
    <property type="entry name" value="N-ACETYLGALACTOSAMINYLTRANSFERASE"/>
    <property type="match status" value="1"/>
</dbReference>
<feature type="domain" description="Ricin B lectin" evidence="22">
    <location>
        <begin position="514"/>
        <end position="638"/>
    </location>
</feature>
<evidence type="ECO:0000256" key="8">
    <source>
        <dbReference type="ARBA" id="ARBA00022692"/>
    </source>
</evidence>
<evidence type="ECO:0000256" key="12">
    <source>
        <dbReference type="ARBA" id="ARBA00022989"/>
    </source>
</evidence>
<dbReference type="UniPathway" id="UPA00378"/>